<dbReference type="InterPro" id="IPR029063">
    <property type="entry name" value="SAM-dependent_MTases_sf"/>
</dbReference>
<evidence type="ECO:0000256" key="2">
    <source>
        <dbReference type="ARBA" id="ARBA00022603"/>
    </source>
</evidence>
<comment type="catalytic activity">
    <reaction evidence="4">
        <text>a 2'-deoxyadenosine in DNA + S-adenosyl-L-methionine = an N(6)-methyl-2'-deoxyadenosine in DNA + S-adenosyl-L-homocysteine + H(+)</text>
        <dbReference type="Rhea" id="RHEA:15197"/>
        <dbReference type="Rhea" id="RHEA-COMP:12418"/>
        <dbReference type="Rhea" id="RHEA-COMP:12419"/>
        <dbReference type="ChEBI" id="CHEBI:15378"/>
        <dbReference type="ChEBI" id="CHEBI:57856"/>
        <dbReference type="ChEBI" id="CHEBI:59789"/>
        <dbReference type="ChEBI" id="CHEBI:90615"/>
        <dbReference type="ChEBI" id="CHEBI:90616"/>
        <dbReference type="EC" id="2.1.1.72"/>
    </reaction>
</comment>
<dbReference type="PANTHER" id="PTHR33841:SF1">
    <property type="entry name" value="DNA METHYLTRANSFERASE A"/>
    <property type="match status" value="1"/>
</dbReference>
<reference evidence="8" key="1">
    <citation type="journal article" date="2019" name="Int. J. Syst. Evol. Microbiol.">
        <title>The Global Catalogue of Microorganisms (GCM) 10K type strain sequencing project: providing services to taxonomists for standard genome sequencing and annotation.</title>
        <authorList>
            <consortium name="The Broad Institute Genomics Platform"/>
            <consortium name="The Broad Institute Genome Sequencing Center for Infectious Disease"/>
            <person name="Wu L."/>
            <person name="Ma J."/>
        </authorList>
    </citation>
    <scope>NUCLEOTIDE SEQUENCE [LARGE SCALE GENOMIC DNA]</scope>
    <source>
        <strain evidence="8">JCM 16259</strain>
    </source>
</reference>
<keyword evidence="2" id="KW-0489">Methyltransferase</keyword>
<evidence type="ECO:0000313" key="8">
    <source>
        <dbReference type="Proteomes" id="UP001500730"/>
    </source>
</evidence>
<proteinExistence type="predicted"/>
<keyword evidence="3" id="KW-0808">Transferase</keyword>
<feature type="region of interest" description="Disordered" evidence="5">
    <location>
        <begin position="1024"/>
        <end position="1054"/>
    </location>
</feature>
<dbReference type="SUPFAM" id="SSF53335">
    <property type="entry name" value="S-adenosyl-L-methionine-dependent methyltransferases"/>
    <property type="match status" value="1"/>
</dbReference>
<feature type="compositionally biased region" description="Basic and acidic residues" evidence="5">
    <location>
        <begin position="1024"/>
        <end position="1048"/>
    </location>
</feature>
<dbReference type="InterPro" id="IPR050953">
    <property type="entry name" value="N4_N6_ade-DNA_methylase"/>
</dbReference>
<dbReference type="EMBL" id="BAAARE010000002">
    <property type="protein sequence ID" value="GAA2471328.1"/>
    <property type="molecule type" value="Genomic_DNA"/>
</dbReference>
<name>A0ABP5XYB5_9MICO</name>
<dbReference type="PANTHER" id="PTHR33841">
    <property type="entry name" value="DNA METHYLTRANSFERASE YEEA-RELATED"/>
    <property type="match status" value="1"/>
</dbReference>
<dbReference type="EC" id="2.1.1.72" evidence="1"/>
<dbReference type="Proteomes" id="UP001500730">
    <property type="component" value="Unassembled WGS sequence"/>
</dbReference>
<gene>
    <name evidence="7" type="ORF">GCM10009858_05870</name>
</gene>
<accession>A0ABP5XYB5</accession>
<organism evidence="7 8">
    <name type="scientific">Terrabacter carboxydivorans</name>
    <dbReference type="NCBI Taxonomy" id="619730"/>
    <lineage>
        <taxon>Bacteria</taxon>
        <taxon>Bacillati</taxon>
        <taxon>Actinomycetota</taxon>
        <taxon>Actinomycetes</taxon>
        <taxon>Micrococcales</taxon>
        <taxon>Intrasporangiaceae</taxon>
        <taxon>Terrabacter</taxon>
    </lineage>
</organism>
<protein>
    <recommendedName>
        <fullName evidence="1">site-specific DNA-methyltransferase (adenine-specific)</fullName>
        <ecNumber evidence="1">2.1.1.72</ecNumber>
    </recommendedName>
</protein>
<evidence type="ECO:0000256" key="4">
    <source>
        <dbReference type="ARBA" id="ARBA00047942"/>
    </source>
</evidence>
<evidence type="ECO:0000259" key="6">
    <source>
        <dbReference type="Pfam" id="PF20473"/>
    </source>
</evidence>
<feature type="domain" description="MmeI-like DNA-methyltransferase" evidence="6">
    <location>
        <begin position="255"/>
        <end position="329"/>
    </location>
</feature>
<dbReference type="RefSeq" id="WP_344252784.1">
    <property type="nucleotide sequence ID" value="NZ_BAAARE010000002.1"/>
</dbReference>
<keyword evidence="8" id="KW-1185">Reference proteome</keyword>
<evidence type="ECO:0000313" key="7">
    <source>
        <dbReference type="EMBL" id="GAA2471328.1"/>
    </source>
</evidence>
<dbReference type="PRINTS" id="PR00507">
    <property type="entry name" value="N12N6MTFRASE"/>
</dbReference>
<sequence>MGRVLSSAERRLLEGVVVEAREVVEAACASRVELLGVGAERVPEVLSESDRVLRRGLRARARQLGSVEALVAEAGFEHWHRMLFARFLADNELLVDDIAGQPVSVDELAEVAAELGEPDQWEVAARFASAMLPGIFRMDDPVLAMRLPVETRQRLEDLLGSLPAEVLRADDALGWVYQYWQSRRKDEVNRSERKIGGADLSPVTQLFTEDYMVRFLLENSLGAWWAARHPESPLVSGWEFLRVTDEGTPAAGSFEEWPQRTAEVTVMDPCCGSGHFLVAAFGMLWRMRAEEEGLDPVAAQDAVLRENLFGLELDPRCTQIAAFALALEAWKSGGYRVLPVPQVACSGIPARAPLSEWTVLANGDERVEAALARLHSLFVNADTLGSLIDPVRAAEDAGLESVDWHQVAPLVGQALTAEAGKHGDDPAAAVFGEAAAGIARAADYLSGDFTLVATNPPYLGLGRQSPSLASYLLQHLPHSKNDLATAILERWSGNRASQTAVLVSPQTPLFLKSYRTFRQDLVENLSIHLVARLGAGAFQAISGEVVQSALLILSRGQDREIHSLYLDLSSTKGPDGKAQSLVSEPFSTSRQAKIRSVPNFVLAPVADAGHPLLAAYVEAHYGSKPGQTTRVRREFWELPGISLPWQRLESGPDGEHLFSGKRQIILAPKEAWARGVHEFGIRGSHAWGKKGVIVARMSDLPAGIYCGEIFDDNSYALIPRDSNHLPAVLEFLTSSEYVSEVRQRNQKLGVDTDSMVNIPFDIERWQSVAAREYPKGVPEPFSPDATQWLFKGQPVGSDQPLHVAVARLLGFSWPDQVPDMLDGLADDDGVVCLPPVGGELPAADRLLGLLSAAWGHEWSPAVLDQLLTQVGARAGRAGLEAWLRNGFFKDHIKVFGNRPFIWQVWDGTPDGFSALVNYHRLDRRLLERLTYDYLGSWWMGRVRDDVAREVPGAAKRLAAAEDLQRKLRLILEGEPPYDIFVRWKDLAEQPIGWDPDLDDGVRLNIRPFMTADILRVKPNIKWTKDRGKNPDGSERLNDLHYTTDEKHTARGATA</sequence>
<dbReference type="Gene3D" id="3.40.50.150">
    <property type="entry name" value="Vaccinia Virus protein VP39"/>
    <property type="match status" value="1"/>
</dbReference>
<evidence type="ECO:0000256" key="3">
    <source>
        <dbReference type="ARBA" id="ARBA00022679"/>
    </source>
</evidence>
<evidence type="ECO:0000256" key="5">
    <source>
        <dbReference type="SAM" id="MobiDB-lite"/>
    </source>
</evidence>
<dbReference type="InterPro" id="IPR046816">
    <property type="entry name" value="MmeI_Mtase"/>
</dbReference>
<dbReference type="Pfam" id="PF20473">
    <property type="entry name" value="MmeI_Mtase"/>
    <property type="match status" value="1"/>
</dbReference>
<comment type="caution">
    <text evidence="7">The sequence shown here is derived from an EMBL/GenBank/DDBJ whole genome shotgun (WGS) entry which is preliminary data.</text>
</comment>
<evidence type="ECO:0000256" key="1">
    <source>
        <dbReference type="ARBA" id="ARBA00011900"/>
    </source>
</evidence>